<dbReference type="Proteomes" id="UP000053558">
    <property type="component" value="Unassembled WGS sequence"/>
</dbReference>
<evidence type="ECO:0000256" key="1">
    <source>
        <dbReference type="SAM" id="Phobius"/>
    </source>
</evidence>
<dbReference type="GeneID" id="19205400"/>
<sequence>MEQSVILAQSVQLRNYMNVSVGSVLVYNYLLSLPEEIDYLWTRRGMGLGKVLFILTRYLPFVSTPLAIGRTYACHLFFQRAMQLTVAVVLLFPGINVEVNLWFSPICEIDYSIIVLAYQTCQSIFYAYSAIDVAVIVLSECLFFLRTYIMWNCRRSILYIISALALLGFVPLAAILAAFLSTVTIVESPVSKLSGCLTVKESYILLSGTFVIVIVTEIVISALIAIRVTQGRPHFGLLMKTIIHGGAIYCFCVTLFSIANMALCLVHGTTEIIFDIYQASFHAILATRLQLHLASIHELEPSDTGTRISSVQFERRVMNRPESHICELVSRRR</sequence>
<keyword evidence="4" id="KW-1185">Reference proteome</keyword>
<proteinExistence type="predicted"/>
<feature type="transmembrane region" description="Helical" evidence="1">
    <location>
        <begin position="81"/>
        <end position="103"/>
    </location>
</feature>
<gene>
    <name evidence="3" type="ORF">CONPUDRAFT_165811</name>
</gene>
<feature type="transmembrane region" description="Helical" evidence="1">
    <location>
        <begin position="51"/>
        <end position="69"/>
    </location>
</feature>
<evidence type="ECO:0000313" key="3">
    <source>
        <dbReference type="EMBL" id="EIW80223.1"/>
    </source>
</evidence>
<feature type="domain" description="DUF6533" evidence="2">
    <location>
        <begin position="16"/>
        <end position="62"/>
    </location>
</feature>
<feature type="transmembrane region" description="Helical" evidence="1">
    <location>
        <begin position="12"/>
        <end position="31"/>
    </location>
</feature>
<evidence type="ECO:0000259" key="2">
    <source>
        <dbReference type="Pfam" id="PF20151"/>
    </source>
</evidence>
<dbReference type="RefSeq" id="XP_007769223.1">
    <property type="nucleotide sequence ID" value="XM_007771033.1"/>
</dbReference>
<comment type="caution">
    <text evidence="3">The sequence shown here is derived from an EMBL/GenBank/DDBJ whole genome shotgun (WGS) entry which is preliminary data.</text>
</comment>
<dbReference type="Pfam" id="PF20151">
    <property type="entry name" value="DUF6533"/>
    <property type="match status" value="1"/>
</dbReference>
<keyword evidence="1" id="KW-0472">Membrane</keyword>
<dbReference type="AlphaFoldDB" id="A0A5M3MM79"/>
<dbReference type="OrthoDB" id="3341843at2759"/>
<dbReference type="EMBL" id="JH711579">
    <property type="protein sequence ID" value="EIW80223.1"/>
    <property type="molecule type" value="Genomic_DNA"/>
</dbReference>
<keyword evidence="1" id="KW-0812">Transmembrane</keyword>
<feature type="transmembrane region" description="Helical" evidence="1">
    <location>
        <begin position="203"/>
        <end position="226"/>
    </location>
</feature>
<dbReference type="InterPro" id="IPR045340">
    <property type="entry name" value="DUF6533"/>
</dbReference>
<evidence type="ECO:0000313" key="4">
    <source>
        <dbReference type="Proteomes" id="UP000053558"/>
    </source>
</evidence>
<feature type="transmembrane region" description="Helical" evidence="1">
    <location>
        <begin position="247"/>
        <end position="268"/>
    </location>
</feature>
<reference evidence="4" key="1">
    <citation type="journal article" date="2012" name="Science">
        <title>The Paleozoic origin of enzymatic lignin decomposition reconstructed from 31 fungal genomes.</title>
        <authorList>
            <person name="Floudas D."/>
            <person name="Binder M."/>
            <person name="Riley R."/>
            <person name="Barry K."/>
            <person name="Blanchette R.A."/>
            <person name="Henrissat B."/>
            <person name="Martinez A.T."/>
            <person name="Otillar R."/>
            <person name="Spatafora J.W."/>
            <person name="Yadav J.S."/>
            <person name="Aerts A."/>
            <person name="Benoit I."/>
            <person name="Boyd A."/>
            <person name="Carlson A."/>
            <person name="Copeland A."/>
            <person name="Coutinho P.M."/>
            <person name="de Vries R.P."/>
            <person name="Ferreira P."/>
            <person name="Findley K."/>
            <person name="Foster B."/>
            <person name="Gaskell J."/>
            <person name="Glotzer D."/>
            <person name="Gorecki P."/>
            <person name="Heitman J."/>
            <person name="Hesse C."/>
            <person name="Hori C."/>
            <person name="Igarashi K."/>
            <person name="Jurgens J.A."/>
            <person name="Kallen N."/>
            <person name="Kersten P."/>
            <person name="Kohler A."/>
            <person name="Kuees U."/>
            <person name="Kumar T.K.A."/>
            <person name="Kuo A."/>
            <person name="LaButti K."/>
            <person name="Larrondo L.F."/>
            <person name="Lindquist E."/>
            <person name="Ling A."/>
            <person name="Lombard V."/>
            <person name="Lucas S."/>
            <person name="Lundell T."/>
            <person name="Martin R."/>
            <person name="McLaughlin D.J."/>
            <person name="Morgenstern I."/>
            <person name="Morin E."/>
            <person name="Murat C."/>
            <person name="Nagy L.G."/>
            <person name="Nolan M."/>
            <person name="Ohm R.A."/>
            <person name="Patyshakuliyeva A."/>
            <person name="Rokas A."/>
            <person name="Ruiz-Duenas F.J."/>
            <person name="Sabat G."/>
            <person name="Salamov A."/>
            <person name="Samejima M."/>
            <person name="Schmutz J."/>
            <person name="Slot J.C."/>
            <person name="St John F."/>
            <person name="Stenlid J."/>
            <person name="Sun H."/>
            <person name="Sun S."/>
            <person name="Syed K."/>
            <person name="Tsang A."/>
            <person name="Wiebenga A."/>
            <person name="Young D."/>
            <person name="Pisabarro A."/>
            <person name="Eastwood D.C."/>
            <person name="Martin F."/>
            <person name="Cullen D."/>
            <person name="Grigoriev I.V."/>
            <person name="Hibbett D.S."/>
        </authorList>
    </citation>
    <scope>NUCLEOTIDE SEQUENCE [LARGE SCALE GENOMIC DNA]</scope>
    <source>
        <strain evidence="4">RWD-64-598 SS2</strain>
    </source>
</reference>
<keyword evidence="1" id="KW-1133">Transmembrane helix</keyword>
<accession>A0A5M3MM79</accession>
<organism evidence="3 4">
    <name type="scientific">Coniophora puteana (strain RWD-64-598)</name>
    <name type="common">Brown rot fungus</name>
    <dbReference type="NCBI Taxonomy" id="741705"/>
    <lineage>
        <taxon>Eukaryota</taxon>
        <taxon>Fungi</taxon>
        <taxon>Dikarya</taxon>
        <taxon>Basidiomycota</taxon>
        <taxon>Agaricomycotina</taxon>
        <taxon>Agaricomycetes</taxon>
        <taxon>Agaricomycetidae</taxon>
        <taxon>Boletales</taxon>
        <taxon>Coniophorineae</taxon>
        <taxon>Coniophoraceae</taxon>
        <taxon>Coniophora</taxon>
    </lineage>
</organism>
<protein>
    <recommendedName>
        <fullName evidence="2">DUF6533 domain-containing protein</fullName>
    </recommendedName>
</protein>
<dbReference type="KEGG" id="cput:CONPUDRAFT_165811"/>
<name>A0A5M3MM79_CONPW</name>
<feature type="transmembrane region" description="Helical" evidence="1">
    <location>
        <begin position="123"/>
        <end position="145"/>
    </location>
</feature>
<feature type="transmembrane region" description="Helical" evidence="1">
    <location>
        <begin position="157"/>
        <end position="183"/>
    </location>
</feature>